<keyword evidence="1" id="KW-0472">Membrane</keyword>
<feature type="transmembrane region" description="Helical" evidence="1">
    <location>
        <begin position="197"/>
        <end position="221"/>
    </location>
</feature>
<keyword evidence="1" id="KW-1133">Transmembrane helix</keyword>
<reference evidence="2" key="1">
    <citation type="journal article" date="2019" name="bioRxiv">
        <title>The Genome of the Zebra Mussel, Dreissena polymorpha: A Resource for Invasive Species Research.</title>
        <authorList>
            <person name="McCartney M.A."/>
            <person name="Auch B."/>
            <person name="Kono T."/>
            <person name="Mallez S."/>
            <person name="Zhang Y."/>
            <person name="Obille A."/>
            <person name="Becker A."/>
            <person name="Abrahante J.E."/>
            <person name="Garbe J."/>
            <person name="Badalamenti J.P."/>
            <person name="Herman A."/>
            <person name="Mangelson H."/>
            <person name="Liachko I."/>
            <person name="Sullivan S."/>
            <person name="Sone E.D."/>
            <person name="Koren S."/>
            <person name="Silverstein K.A.T."/>
            <person name="Beckman K.B."/>
            <person name="Gohl D.M."/>
        </authorList>
    </citation>
    <scope>NUCLEOTIDE SEQUENCE</scope>
    <source>
        <strain evidence="2">Duluth1</strain>
        <tissue evidence="2">Whole animal</tissue>
    </source>
</reference>
<name>A0A9D4K1U6_DREPO</name>
<keyword evidence="1" id="KW-0812">Transmembrane</keyword>
<organism evidence="2 3">
    <name type="scientific">Dreissena polymorpha</name>
    <name type="common">Zebra mussel</name>
    <name type="synonym">Mytilus polymorpha</name>
    <dbReference type="NCBI Taxonomy" id="45954"/>
    <lineage>
        <taxon>Eukaryota</taxon>
        <taxon>Metazoa</taxon>
        <taxon>Spiralia</taxon>
        <taxon>Lophotrochozoa</taxon>
        <taxon>Mollusca</taxon>
        <taxon>Bivalvia</taxon>
        <taxon>Autobranchia</taxon>
        <taxon>Heteroconchia</taxon>
        <taxon>Euheterodonta</taxon>
        <taxon>Imparidentia</taxon>
        <taxon>Neoheterodontei</taxon>
        <taxon>Myida</taxon>
        <taxon>Dreissenoidea</taxon>
        <taxon>Dreissenidae</taxon>
        <taxon>Dreissena</taxon>
    </lineage>
</organism>
<dbReference type="Proteomes" id="UP000828390">
    <property type="component" value="Unassembled WGS sequence"/>
</dbReference>
<sequence>MLALLILIRAEFEFFFLQIESRRAYWTTQQNCCYFSMPSLHQFNARPFRLGVLSPHTKTRHVHFKHLVHNSGRNSGCGTPHGCMDLLVFTTRSLLAFLCHHGCIVLWVFTTKSLLSFCVSMDLSCSGCSQHSHDCLSVSAWMYCALCSQQVITAFLCQHWCIVFCVHNQVITAFLSHIDVLCSGCLQPSHYCLSVSAWMYCALGVHSVVITAFLVSAWIYLALGVHSIIITAFLCQHGYILLWVFTA</sequence>
<protein>
    <submittedName>
        <fullName evidence="2">Uncharacterized protein</fullName>
    </submittedName>
</protein>
<dbReference type="AlphaFoldDB" id="A0A9D4K1U6"/>
<evidence type="ECO:0000313" key="3">
    <source>
        <dbReference type="Proteomes" id="UP000828390"/>
    </source>
</evidence>
<reference evidence="2" key="2">
    <citation type="submission" date="2020-11" db="EMBL/GenBank/DDBJ databases">
        <authorList>
            <person name="McCartney M.A."/>
            <person name="Auch B."/>
            <person name="Kono T."/>
            <person name="Mallez S."/>
            <person name="Becker A."/>
            <person name="Gohl D.M."/>
            <person name="Silverstein K.A.T."/>
            <person name="Koren S."/>
            <person name="Bechman K.B."/>
            <person name="Herman A."/>
            <person name="Abrahante J.E."/>
            <person name="Garbe J."/>
        </authorList>
    </citation>
    <scope>NUCLEOTIDE SEQUENCE</scope>
    <source>
        <strain evidence="2">Duluth1</strain>
        <tissue evidence="2">Whole animal</tissue>
    </source>
</reference>
<dbReference type="EMBL" id="JAIWYP010000004">
    <property type="protein sequence ID" value="KAH3831394.1"/>
    <property type="molecule type" value="Genomic_DNA"/>
</dbReference>
<gene>
    <name evidence="2" type="ORF">DPMN_104661</name>
</gene>
<accession>A0A9D4K1U6</accession>
<evidence type="ECO:0000256" key="1">
    <source>
        <dbReference type="SAM" id="Phobius"/>
    </source>
</evidence>
<proteinExistence type="predicted"/>
<evidence type="ECO:0000313" key="2">
    <source>
        <dbReference type="EMBL" id="KAH3831394.1"/>
    </source>
</evidence>
<keyword evidence="3" id="KW-1185">Reference proteome</keyword>
<feature type="transmembrane region" description="Helical" evidence="1">
    <location>
        <begin position="228"/>
        <end position="246"/>
    </location>
</feature>
<comment type="caution">
    <text evidence="2">The sequence shown here is derived from an EMBL/GenBank/DDBJ whole genome shotgun (WGS) entry which is preliminary data.</text>
</comment>